<dbReference type="KEGG" id="mmai:sS8_0061"/>
<dbReference type="GO" id="GO:0005840">
    <property type="term" value="C:ribosome"/>
    <property type="evidence" value="ECO:0007669"/>
    <property type="project" value="UniProtKB-KW"/>
</dbReference>
<dbReference type="InterPro" id="IPR036567">
    <property type="entry name" value="RHF-like"/>
</dbReference>
<accession>A0A286T5N6</accession>
<organism evidence="1 2">
    <name type="scientific">Methylocaldum marinum</name>
    <dbReference type="NCBI Taxonomy" id="1432792"/>
    <lineage>
        <taxon>Bacteria</taxon>
        <taxon>Pseudomonadati</taxon>
        <taxon>Pseudomonadota</taxon>
        <taxon>Gammaproteobacteria</taxon>
        <taxon>Methylococcales</taxon>
        <taxon>Methylococcaceae</taxon>
        <taxon>Methylocaldum</taxon>
    </lineage>
</organism>
<dbReference type="InterPro" id="IPR003489">
    <property type="entry name" value="RHF/RaiA"/>
</dbReference>
<proteinExistence type="predicted"/>
<sequence length="104" mass="11634">MQIQFNTDSYIEGRDELARWVENSVAAFLGRFGERVTRVEAHLSDINAHKIGQDDIRCLLEARPAGLKPVAVSHRADSVEQAVNGAAEKLKRALDSTFSRLENR</sequence>
<keyword evidence="2" id="KW-1185">Reference proteome</keyword>
<dbReference type="Proteomes" id="UP000266313">
    <property type="component" value="Chromosome"/>
</dbReference>
<dbReference type="AlphaFoldDB" id="A0A286T5N6"/>
<reference evidence="1 2" key="1">
    <citation type="submission" date="2016-12" db="EMBL/GenBank/DDBJ databases">
        <title>Genome sequencing of Methylocaldum marinum.</title>
        <authorList>
            <person name="Takeuchi M."/>
            <person name="Kamagata Y."/>
            <person name="Hiraoka S."/>
            <person name="Oshima K."/>
            <person name="Hattori M."/>
            <person name="Iwasaki W."/>
        </authorList>
    </citation>
    <scope>NUCLEOTIDE SEQUENCE [LARGE SCALE GENOMIC DNA]</scope>
    <source>
        <strain evidence="1 2">S8</strain>
    </source>
</reference>
<protein>
    <submittedName>
        <fullName evidence="1">Sigma 54 modulation protein / S30EA ribosomal protein</fullName>
    </submittedName>
</protein>
<dbReference type="SUPFAM" id="SSF69754">
    <property type="entry name" value="Ribosome binding protein Y (YfiA homologue)"/>
    <property type="match status" value="1"/>
</dbReference>
<dbReference type="RefSeq" id="WP_119627894.1">
    <property type="nucleotide sequence ID" value="NZ_AP017928.1"/>
</dbReference>
<name>A0A286T5N6_9GAMM</name>
<dbReference type="Pfam" id="PF02482">
    <property type="entry name" value="Ribosomal_S30AE"/>
    <property type="match status" value="1"/>
</dbReference>
<evidence type="ECO:0000313" key="1">
    <source>
        <dbReference type="EMBL" id="BBA32031.1"/>
    </source>
</evidence>
<keyword evidence="1" id="KW-0689">Ribosomal protein</keyword>
<gene>
    <name evidence="1" type="ORF">sS8_0061</name>
</gene>
<keyword evidence="1" id="KW-0687">Ribonucleoprotein</keyword>
<dbReference type="Gene3D" id="3.30.160.100">
    <property type="entry name" value="Ribosome hibernation promotion factor-like"/>
    <property type="match status" value="1"/>
</dbReference>
<dbReference type="OrthoDB" id="121633at2"/>
<evidence type="ECO:0000313" key="2">
    <source>
        <dbReference type="Proteomes" id="UP000266313"/>
    </source>
</evidence>
<dbReference type="EMBL" id="AP017928">
    <property type="protein sequence ID" value="BBA32031.1"/>
    <property type="molecule type" value="Genomic_DNA"/>
</dbReference>